<evidence type="ECO:0000256" key="1">
    <source>
        <dbReference type="SAM" id="MobiDB-lite"/>
    </source>
</evidence>
<dbReference type="EMBL" id="ML769537">
    <property type="protein sequence ID" value="KAE9395099.1"/>
    <property type="molecule type" value="Genomic_DNA"/>
</dbReference>
<feature type="compositionally biased region" description="Low complexity" evidence="1">
    <location>
        <begin position="147"/>
        <end position="159"/>
    </location>
</feature>
<proteinExistence type="predicted"/>
<accession>A0A6A4H9Z4</accession>
<evidence type="ECO:0000313" key="2">
    <source>
        <dbReference type="EMBL" id="KAE9395099.1"/>
    </source>
</evidence>
<name>A0A6A4H9Z4_9AGAR</name>
<evidence type="ECO:0000313" key="3">
    <source>
        <dbReference type="Proteomes" id="UP000799118"/>
    </source>
</evidence>
<reference evidence="2" key="1">
    <citation type="journal article" date="2019" name="Environ. Microbiol.">
        <title>Fungal ecological strategies reflected in gene transcription - a case study of two litter decomposers.</title>
        <authorList>
            <person name="Barbi F."/>
            <person name="Kohler A."/>
            <person name="Barry K."/>
            <person name="Baskaran P."/>
            <person name="Daum C."/>
            <person name="Fauchery L."/>
            <person name="Ihrmark K."/>
            <person name="Kuo A."/>
            <person name="LaButti K."/>
            <person name="Lipzen A."/>
            <person name="Morin E."/>
            <person name="Grigoriev I.V."/>
            <person name="Henrissat B."/>
            <person name="Lindahl B."/>
            <person name="Martin F."/>
        </authorList>
    </citation>
    <scope>NUCLEOTIDE SEQUENCE</scope>
    <source>
        <strain evidence="2">JB14</strain>
    </source>
</reference>
<feature type="region of interest" description="Disordered" evidence="1">
    <location>
        <begin position="73"/>
        <end position="168"/>
    </location>
</feature>
<keyword evidence="3" id="KW-1185">Reference proteome</keyword>
<sequence>MLLTKRRTVRTHISCPLPARTRDFRDVLIILLSDGSSALEYCAQSPRGQTLPSTEIMLLTSYENLFGQGVSWSGLSDAEGEAATPLGHSDFEKEDIGEQDTLKEKEGGRTCHQSSSTDIDRPNPTPTPTLTAGAIAISPLTSPPRSSPSRASSSDPSLLHALDRVEKA</sequence>
<dbReference type="Proteomes" id="UP000799118">
    <property type="component" value="Unassembled WGS sequence"/>
</dbReference>
<feature type="compositionally biased region" description="Basic and acidic residues" evidence="1">
    <location>
        <begin position="89"/>
        <end position="109"/>
    </location>
</feature>
<dbReference type="AlphaFoldDB" id="A0A6A4H9Z4"/>
<organism evidence="2 3">
    <name type="scientific">Gymnopus androsaceus JB14</name>
    <dbReference type="NCBI Taxonomy" id="1447944"/>
    <lineage>
        <taxon>Eukaryota</taxon>
        <taxon>Fungi</taxon>
        <taxon>Dikarya</taxon>
        <taxon>Basidiomycota</taxon>
        <taxon>Agaricomycotina</taxon>
        <taxon>Agaricomycetes</taxon>
        <taxon>Agaricomycetidae</taxon>
        <taxon>Agaricales</taxon>
        <taxon>Marasmiineae</taxon>
        <taxon>Omphalotaceae</taxon>
        <taxon>Gymnopus</taxon>
    </lineage>
</organism>
<protein>
    <submittedName>
        <fullName evidence="2">Uncharacterized protein</fullName>
    </submittedName>
</protein>
<gene>
    <name evidence="2" type="ORF">BT96DRAFT_923035</name>
</gene>